<accession>A0A1D8A269</accession>
<reference evidence="8" key="1">
    <citation type="journal article" date="2017" name="J. Biotechnol.">
        <title>Complete genome sequence of Novosphingobium resinovorum SA1, a versatile xenobiotic-degrading bacterium capable of utilizing sulfanilic acid.</title>
        <authorList>
            <person name="Hegedus B."/>
            <person name="Kos P.B."/>
            <person name="Balint B."/>
            <person name="Maroti G."/>
            <person name="Gan H.M."/>
            <person name="Perei K."/>
            <person name="Rakhely G."/>
        </authorList>
    </citation>
    <scope>NUCLEOTIDE SEQUENCE [LARGE SCALE GENOMIC DNA]</scope>
    <source>
        <strain evidence="8">SA1</strain>
    </source>
</reference>
<organism evidence="7 8">
    <name type="scientific">Novosphingobium resinovorum</name>
    <dbReference type="NCBI Taxonomy" id="158500"/>
    <lineage>
        <taxon>Bacteria</taxon>
        <taxon>Pseudomonadati</taxon>
        <taxon>Pseudomonadota</taxon>
        <taxon>Alphaproteobacteria</taxon>
        <taxon>Sphingomonadales</taxon>
        <taxon>Sphingomonadaceae</taxon>
        <taxon>Novosphingobium</taxon>
    </lineage>
</organism>
<dbReference type="Pfam" id="PF00717">
    <property type="entry name" value="Peptidase_S24"/>
    <property type="match status" value="1"/>
</dbReference>
<feature type="domain" description="Peptidase S24/S26A/S26B/S26C" evidence="6">
    <location>
        <begin position="107"/>
        <end position="222"/>
    </location>
</feature>
<evidence type="ECO:0000256" key="3">
    <source>
        <dbReference type="ARBA" id="ARBA00023015"/>
    </source>
</evidence>
<keyword evidence="2" id="KW-0378">Hydrolase</keyword>
<evidence type="ECO:0000313" key="7">
    <source>
        <dbReference type="EMBL" id="AOR76221.1"/>
    </source>
</evidence>
<dbReference type="PANTHER" id="PTHR40661">
    <property type="match status" value="1"/>
</dbReference>
<protein>
    <submittedName>
        <fullName evidence="7">Transcriptional regulator</fullName>
    </submittedName>
</protein>
<sequence>MSRKFPTDTDYKMVSDPTRLRLLELAEKRRVSLSKLSAMLGKNPTYLQQFIRKGSPRKLEEHDRGMLARFFGVNEAELGQSKEISYAVSEQSRRRSWIDVPRLAVGASAGPGATAEGEQVVDTIRFSGRWLRSMGLQPENLSTIVVSGDSMEPTLRDGDEILVDRTLRALRDGIHVVRLGDSLLVKRIDVSRPGLVVLISDNPAYPPVECGARDVEVIGRVVWKGGRI</sequence>
<dbReference type="PROSITE" id="PS00501">
    <property type="entry name" value="SPASE_I_1"/>
    <property type="match status" value="1"/>
</dbReference>
<evidence type="ECO:0000313" key="8">
    <source>
        <dbReference type="Proteomes" id="UP000094626"/>
    </source>
</evidence>
<dbReference type="InterPro" id="IPR039418">
    <property type="entry name" value="LexA-like"/>
</dbReference>
<evidence type="ECO:0000256" key="1">
    <source>
        <dbReference type="ARBA" id="ARBA00022670"/>
    </source>
</evidence>
<evidence type="ECO:0000259" key="6">
    <source>
        <dbReference type="Pfam" id="PF00717"/>
    </source>
</evidence>
<dbReference type="SUPFAM" id="SSF51306">
    <property type="entry name" value="LexA/Signal peptidase"/>
    <property type="match status" value="1"/>
</dbReference>
<dbReference type="GO" id="GO:0004252">
    <property type="term" value="F:serine-type endopeptidase activity"/>
    <property type="evidence" value="ECO:0007669"/>
    <property type="project" value="InterPro"/>
</dbReference>
<dbReference type="GO" id="GO:0006508">
    <property type="term" value="P:proteolysis"/>
    <property type="evidence" value="ECO:0007669"/>
    <property type="project" value="UniProtKB-KW"/>
</dbReference>
<keyword evidence="4" id="KW-0238">DNA-binding</keyword>
<gene>
    <name evidence="7" type="ORF">BES08_05210</name>
</gene>
<proteinExistence type="predicted"/>
<dbReference type="AlphaFoldDB" id="A0A1D8A269"/>
<keyword evidence="3" id="KW-0805">Transcription regulation</keyword>
<dbReference type="Proteomes" id="UP000094626">
    <property type="component" value="Chromosome"/>
</dbReference>
<dbReference type="Gene3D" id="2.10.109.10">
    <property type="entry name" value="Umud Fragment, subunit A"/>
    <property type="match status" value="1"/>
</dbReference>
<dbReference type="CDD" id="cd06529">
    <property type="entry name" value="S24_LexA-like"/>
    <property type="match status" value="1"/>
</dbReference>
<dbReference type="GO" id="GO:0003677">
    <property type="term" value="F:DNA binding"/>
    <property type="evidence" value="ECO:0007669"/>
    <property type="project" value="UniProtKB-KW"/>
</dbReference>
<evidence type="ECO:0000256" key="2">
    <source>
        <dbReference type="ARBA" id="ARBA00022801"/>
    </source>
</evidence>
<keyword evidence="8" id="KW-1185">Reference proteome</keyword>
<keyword evidence="5" id="KW-0804">Transcription</keyword>
<dbReference type="InterPro" id="IPR036286">
    <property type="entry name" value="LexA/Signal_pep-like_sf"/>
</dbReference>
<dbReference type="EMBL" id="CP017075">
    <property type="protein sequence ID" value="AOR76221.1"/>
    <property type="molecule type" value="Genomic_DNA"/>
</dbReference>
<evidence type="ECO:0000256" key="4">
    <source>
        <dbReference type="ARBA" id="ARBA00023125"/>
    </source>
</evidence>
<name>A0A1D8A269_9SPHN</name>
<dbReference type="InterPro" id="IPR019756">
    <property type="entry name" value="Pept_S26A_signal_pept_1_Ser-AS"/>
</dbReference>
<dbReference type="KEGG" id="nre:BES08_05210"/>
<evidence type="ECO:0000256" key="5">
    <source>
        <dbReference type="ARBA" id="ARBA00023163"/>
    </source>
</evidence>
<dbReference type="InterPro" id="IPR015927">
    <property type="entry name" value="Peptidase_S24_S26A/B/C"/>
</dbReference>
<dbReference type="GO" id="GO:0016020">
    <property type="term" value="C:membrane"/>
    <property type="evidence" value="ECO:0007669"/>
    <property type="project" value="InterPro"/>
</dbReference>
<dbReference type="PANTHER" id="PTHR40661:SF3">
    <property type="entry name" value="FELS-1 PROPHAGE TRANSCRIPTIONAL REGULATOR"/>
    <property type="match status" value="1"/>
</dbReference>
<keyword evidence="1" id="KW-0645">Protease</keyword>